<organism evidence="3 4">
    <name type="scientific">Ramlibacter algicola</name>
    <dbReference type="NCBI Taxonomy" id="2795217"/>
    <lineage>
        <taxon>Bacteria</taxon>
        <taxon>Pseudomonadati</taxon>
        <taxon>Pseudomonadota</taxon>
        <taxon>Betaproteobacteria</taxon>
        <taxon>Burkholderiales</taxon>
        <taxon>Comamonadaceae</taxon>
        <taxon>Ramlibacter</taxon>
    </lineage>
</organism>
<evidence type="ECO:0000256" key="2">
    <source>
        <dbReference type="SAM" id="SignalP"/>
    </source>
</evidence>
<dbReference type="PROSITE" id="PS51257">
    <property type="entry name" value="PROKAR_LIPOPROTEIN"/>
    <property type="match status" value="1"/>
</dbReference>
<proteinExistence type="predicted"/>
<evidence type="ECO:0000313" key="4">
    <source>
        <dbReference type="Proteomes" id="UP000617041"/>
    </source>
</evidence>
<accession>A0A934PYL3</accession>
<keyword evidence="4" id="KW-1185">Reference proteome</keyword>
<sequence length="116" mass="12393">MHTKHLTFALALAVAGACGPAMAQSKEDPSGTKAAGKAGATGTKSERQAARRERRAELSRENRAGELRSVPEASGAGPDTGSTQKYSREEKREARKQRLKDSADANRKGEIRSGDR</sequence>
<gene>
    <name evidence="3" type="ORF">I8E28_00610</name>
</gene>
<comment type="caution">
    <text evidence="3">The sequence shown here is derived from an EMBL/GenBank/DDBJ whole genome shotgun (WGS) entry which is preliminary data.</text>
</comment>
<dbReference type="RefSeq" id="WP_200785925.1">
    <property type="nucleotide sequence ID" value="NZ_JAEDAO010000001.1"/>
</dbReference>
<reference evidence="3" key="1">
    <citation type="submission" date="2020-12" db="EMBL/GenBank/DDBJ databases">
        <title>Ramlibacter sp. nov., isolated from a freshwater alga, Cryptomonas.</title>
        <authorList>
            <person name="Kim H.M."/>
            <person name="Jeon C.O."/>
        </authorList>
    </citation>
    <scope>NUCLEOTIDE SEQUENCE</scope>
    <source>
        <strain evidence="3">CrO1</strain>
    </source>
</reference>
<feature type="region of interest" description="Disordered" evidence="1">
    <location>
        <begin position="17"/>
        <end position="116"/>
    </location>
</feature>
<evidence type="ECO:0008006" key="5">
    <source>
        <dbReference type="Google" id="ProtNLM"/>
    </source>
</evidence>
<feature type="compositionally biased region" description="Low complexity" evidence="1">
    <location>
        <begin position="31"/>
        <end position="43"/>
    </location>
</feature>
<name>A0A934PYL3_9BURK</name>
<feature type="compositionally biased region" description="Basic and acidic residues" evidence="1">
    <location>
        <begin position="99"/>
        <end position="116"/>
    </location>
</feature>
<evidence type="ECO:0000313" key="3">
    <source>
        <dbReference type="EMBL" id="MBK0391077.1"/>
    </source>
</evidence>
<protein>
    <recommendedName>
        <fullName evidence="5">DUF4148 domain-containing protein</fullName>
    </recommendedName>
</protein>
<feature type="chain" id="PRO_5037727053" description="DUF4148 domain-containing protein" evidence="2">
    <location>
        <begin position="24"/>
        <end position="116"/>
    </location>
</feature>
<feature type="signal peptide" evidence="2">
    <location>
        <begin position="1"/>
        <end position="23"/>
    </location>
</feature>
<keyword evidence="2" id="KW-0732">Signal</keyword>
<dbReference type="Proteomes" id="UP000617041">
    <property type="component" value="Unassembled WGS sequence"/>
</dbReference>
<feature type="compositionally biased region" description="Basic and acidic residues" evidence="1">
    <location>
        <begin position="44"/>
        <end position="66"/>
    </location>
</feature>
<dbReference type="EMBL" id="JAEDAO010000001">
    <property type="protein sequence ID" value="MBK0391077.1"/>
    <property type="molecule type" value="Genomic_DNA"/>
</dbReference>
<dbReference type="AlphaFoldDB" id="A0A934PYL3"/>
<evidence type="ECO:0000256" key="1">
    <source>
        <dbReference type="SAM" id="MobiDB-lite"/>
    </source>
</evidence>